<evidence type="ECO:0000313" key="3">
    <source>
        <dbReference type="Proteomes" id="UP000029981"/>
    </source>
</evidence>
<dbReference type="PANTHER" id="PTHR31182">
    <property type="entry name" value="C2 NT-TYPE DOMAIN-CONTAINING PROTEIN"/>
    <property type="match status" value="1"/>
</dbReference>
<dbReference type="STRING" id="3659.A0A0A0KUQ2"/>
<feature type="compositionally biased region" description="Basic and acidic residues" evidence="1">
    <location>
        <begin position="523"/>
        <end position="536"/>
    </location>
</feature>
<sequence>MVQRSIMPVTLSPTSPLGLSTEKDGLAVIRAGLDRVKIFRHCVSAGRSKEEVFHEEDIATVNGFYIKDKDSTQSSSLDSDSLDDSGNEGSCVWQPFGYEKLAHANRLLLPGTKNDKGDDECWIYCGNGAGCLEIDSDCSQTMQQNSMRKILSWRKRKLSFKSPKVKGEPLLKKHYGEDGGDDIDFDRRQLSTNELFSWWYNLELSAAAFGDDNFAVGTWEQKEVTCRDGCLKIKTEVFFASIDQRSERASGESACTALVAVIADWLLSNQDEMPIRSDLDNLIRDGSAEWRNLCENKDYMEQFSDKHFDLDTVIDAKIRPLSVVAEKSYVGFFHPEGLEEEGVFEFLKGAMSFDTIWDEINLQAADAGESIVYIVSWNDHFFILKVEKEAYYIIDTLGERLYEGCTQAYILKFDKETVIHRLPNNTKETEEKSSNNTKESSKSTGSSDKKTSIDTKQPKSSGPSKEKSSIIKTNQSKSTEISQVEQSTNVSQASEPEILDENPSMDVMQPSDSEEASTSKPTDGLKEASTEKKDESGNGSNIKEEVEECTGKECCQEYIKSFLAAIPIRELLDDVKKNGLSSSTPLHQRLQIEFHRAKVILDAGDQILASSD</sequence>
<evidence type="ECO:0000256" key="1">
    <source>
        <dbReference type="SAM" id="MobiDB-lite"/>
    </source>
</evidence>
<organism evidence="2 3">
    <name type="scientific">Cucumis sativus</name>
    <name type="common">Cucumber</name>
    <dbReference type="NCBI Taxonomy" id="3659"/>
    <lineage>
        <taxon>Eukaryota</taxon>
        <taxon>Viridiplantae</taxon>
        <taxon>Streptophyta</taxon>
        <taxon>Embryophyta</taxon>
        <taxon>Tracheophyta</taxon>
        <taxon>Spermatophyta</taxon>
        <taxon>Magnoliopsida</taxon>
        <taxon>eudicotyledons</taxon>
        <taxon>Gunneridae</taxon>
        <taxon>Pentapetalae</taxon>
        <taxon>rosids</taxon>
        <taxon>fabids</taxon>
        <taxon>Cucurbitales</taxon>
        <taxon>Cucurbitaceae</taxon>
        <taxon>Benincaseae</taxon>
        <taxon>Cucumis</taxon>
    </lineage>
</organism>
<dbReference type="PANTHER" id="PTHR31182:SF15">
    <property type="entry name" value="F26K24.5 PROTEIN"/>
    <property type="match status" value="1"/>
</dbReference>
<dbReference type="EMBL" id="CM002926">
    <property type="protein sequence ID" value="KGN52167.1"/>
    <property type="molecule type" value="Genomic_DNA"/>
</dbReference>
<reference evidence="2 3" key="1">
    <citation type="journal article" date="2009" name="Nat. Genet.">
        <title>The genome of the cucumber, Cucumis sativus L.</title>
        <authorList>
            <person name="Huang S."/>
            <person name="Li R."/>
            <person name="Zhang Z."/>
            <person name="Li L."/>
            <person name="Gu X."/>
            <person name="Fan W."/>
            <person name="Lucas W.J."/>
            <person name="Wang X."/>
            <person name="Xie B."/>
            <person name="Ni P."/>
            <person name="Ren Y."/>
            <person name="Zhu H."/>
            <person name="Li J."/>
            <person name="Lin K."/>
            <person name="Jin W."/>
            <person name="Fei Z."/>
            <person name="Li G."/>
            <person name="Staub J."/>
            <person name="Kilian A."/>
            <person name="van der Vossen E.A."/>
            <person name="Wu Y."/>
            <person name="Guo J."/>
            <person name="He J."/>
            <person name="Jia Z."/>
            <person name="Ren Y."/>
            <person name="Tian G."/>
            <person name="Lu Y."/>
            <person name="Ruan J."/>
            <person name="Qian W."/>
            <person name="Wang M."/>
            <person name="Huang Q."/>
            <person name="Li B."/>
            <person name="Xuan Z."/>
            <person name="Cao J."/>
            <person name="Asan"/>
            <person name="Wu Z."/>
            <person name="Zhang J."/>
            <person name="Cai Q."/>
            <person name="Bai Y."/>
            <person name="Zhao B."/>
            <person name="Han Y."/>
            <person name="Li Y."/>
            <person name="Li X."/>
            <person name="Wang S."/>
            <person name="Shi Q."/>
            <person name="Liu S."/>
            <person name="Cho W.K."/>
            <person name="Kim J.Y."/>
            <person name="Xu Y."/>
            <person name="Heller-Uszynska K."/>
            <person name="Miao H."/>
            <person name="Cheng Z."/>
            <person name="Zhang S."/>
            <person name="Wu J."/>
            <person name="Yang Y."/>
            <person name="Kang H."/>
            <person name="Li M."/>
            <person name="Liang H."/>
            <person name="Ren X."/>
            <person name="Shi Z."/>
            <person name="Wen M."/>
            <person name="Jian M."/>
            <person name="Yang H."/>
            <person name="Zhang G."/>
            <person name="Yang Z."/>
            <person name="Chen R."/>
            <person name="Liu S."/>
            <person name="Li J."/>
            <person name="Ma L."/>
            <person name="Liu H."/>
            <person name="Zhou Y."/>
            <person name="Zhao J."/>
            <person name="Fang X."/>
            <person name="Li G."/>
            <person name="Fang L."/>
            <person name="Li Y."/>
            <person name="Liu D."/>
            <person name="Zheng H."/>
            <person name="Zhang Y."/>
            <person name="Qin N."/>
            <person name="Li Z."/>
            <person name="Yang G."/>
            <person name="Yang S."/>
            <person name="Bolund L."/>
            <person name="Kristiansen K."/>
            <person name="Zheng H."/>
            <person name="Li S."/>
            <person name="Zhang X."/>
            <person name="Yang H."/>
            <person name="Wang J."/>
            <person name="Sun R."/>
            <person name="Zhang B."/>
            <person name="Jiang S."/>
            <person name="Wang J."/>
            <person name="Du Y."/>
            <person name="Li S."/>
        </authorList>
    </citation>
    <scope>NUCLEOTIDE SEQUENCE [LARGE SCALE GENOMIC DNA]</scope>
    <source>
        <strain evidence="3">cv. 9930</strain>
    </source>
</reference>
<name>A0A0A0KUQ2_CUCSA</name>
<accession>A0A0A0KUQ2</accession>
<feature type="compositionally biased region" description="Low complexity" evidence="1">
    <location>
        <begin position="434"/>
        <end position="446"/>
    </location>
</feature>
<reference evidence="2 3" key="3">
    <citation type="journal article" date="2010" name="BMC Genomics">
        <title>Transcriptome sequencing and comparative analysis of cucumber flowers with different sex types.</title>
        <authorList>
            <person name="Guo S."/>
            <person name="Zheng Y."/>
            <person name="Joung J.G."/>
            <person name="Liu S."/>
            <person name="Zhang Z."/>
            <person name="Crasta O.R."/>
            <person name="Sobral B.W."/>
            <person name="Xu Y."/>
            <person name="Huang S."/>
            <person name="Fei Z."/>
        </authorList>
    </citation>
    <scope>NUCLEOTIDE SEQUENCE [LARGE SCALE GENOMIC DNA]</scope>
    <source>
        <strain evidence="3">cv. 9930</strain>
    </source>
</reference>
<dbReference type="Proteomes" id="UP000029981">
    <property type="component" value="Chromosome 5"/>
</dbReference>
<reference evidence="2 3" key="2">
    <citation type="journal article" date="2009" name="PLoS ONE">
        <title>An integrated genetic and cytogenetic map of the cucumber genome.</title>
        <authorList>
            <person name="Ren Y."/>
            <person name="Zhang Z."/>
            <person name="Liu J."/>
            <person name="Staub J.E."/>
            <person name="Han Y."/>
            <person name="Cheng Z."/>
            <person name="Li X."/>
            <person name="Lu J."/>
            <person name="Miao H."/>
            <person name="Kang H."/>
            <person name="Xie B."/>
            <person name="Gu X."/>
            <person name="Wang X."/>
            <person name="Du Y."/>
            <person name="Jin W."/>
            <person name="Huang S."/>
        </authorList>
    </citation>
    <scope>NUCLEOTIDE SEQUENCE [LARGE SCALE GENOMIC DNA]</scope>
    <source>
        <strain evidence="3">cv. 9930</strain>
    </source>
</reference>
<dbReference type="AlphaFoldDB" id="A0A0A0KUQ2"/>
<reference evidence="2 3" key="4">
    <citation type="journal article" date="2011" name="BMC Genomics">
        <title>RNA-Seq improves annotation of protein-coding genes in the cucumber genome.</title>
        <authorList>
            <person name="Li Z."/>
            <person name="Zhang Z."/>
            <person name="Yan P."/>
            <person name="Huang S."/>
            <person name="Fei Z."/>
            <person name="Lin K."/>
        </authorList>
    </citation>
    <scope>NUCLEOTIDE SEQUENCE [LARGE SCALE GENOMIC DNA]</scope>
    <source>
        <strain evidence="3">cv. 9930</strain>
    </source>
</reference>
<dbReference type="OMA" id="DDECWIY"/>
<evidence type="ECO:0000313" key="2">
    <source>
        <dbReference type="EMBL" id="KGN52167.1"/>
    </source>
</evidence>
<protein>
    <submittedName>
        <fullName evidence="2">Uncharacterized protein</fullName>
    </submittedName>
</protein>
<gene>
    <name evidence="2" type="ORF">Csa_5G613450</name>
</gene>
<dbReference type="Gramene" id="KGN52167">
    <property type="protein sequence ID" value="KGN52167"/>
    <property type="gene ID" value="Csa_5G613450"/>
</dbReference>
<feature type="compositionally biased region" description="Basic and acidic residues" evidence="1">
    <location>
        <begin position="447"/>
        <end position="457"/>
    </location>
</feature>
<feature type="region of interest" description="Disordered" evidence="1">
    <location>
        <begin position="423"/>
        <end position="546"/>
    </location>
</feature>
<proteinExistence type="predicted"/>
<feature type="compositionally biased region" description="Polar residues" evidence="1">
    <location>
        <begin position="473"/>
        <end position="494"/>
    </location>
</feature>
<keyword evidence="3" id="KW-1185">Reference proteome</keyword>